<dbReference type="EMBL" id="JABXBU010002228">
    <property type="protein sequence ID" value="KAF8769849.1"/>
    <property type="molecule type" value="Genomic_DNA"/>
</dbReference>
<organism evidence="8 9">
    <name type="scientific">Argiope bruennichi</name>
    <name type="common">Wasp spider</name>
    <name type="synonym">Aranea bruennichi</name>
    <dbReference type="NCBI Taxonomy" id="94029"/>
    <lineage>
        <taxon>Eukaryota</taxon>
        <taxon>Metazoa</taxon>
        <taxon>Ecdysozoa</taxon>
        <taxon>Arthropoda</taxon>
        <taxon>Chelicerata</taxon>
        <taxon>Arachnida</taxon>
        <taxon>Araneae</taxon>
        <taxon>Araneomorphae</taxon>
        <taxon>Entelegynae</taxon>
        <taxon>Araneoidea</taxon>
        <taxon>Araneidae</taxon>
        <taxon>Argiope</taxon>
    </lineage>
</organism>
<keyword evidence="4" id="KW-0206">Cytoskeleton</keyword>
<sequence length="471" mass="53020">MAFLAVLTADGGVPIFTRNSGEAVSKLPFAAIGSLNGVHMFTRLRNSELKRAVTPEEKIIWREYHKRLVLILITKNDACSDCHMSNLLDNIFAGMAMLIGLDQLLKPGEVMKLQKSLVICHPLVDCFLKQLDKDKGNMGDLTRTSDCLLATDTHSLQECLNQFLDVADSLYGCLLIKGKVVVASKEWWTLTNQEQNLICFYVNCLPKVLSREILIYLPTSSPQNSNRLITLNLLRDVEVCVLCSSEPPLGVLEEEAPKIWKCCFDTLKVTSSLYPRNFPSSIELDPNIICLLLIHSETNQSLCSSLTSSFATQKSTSALEIQRQQEALRTLYKLIVGTYFKNKDSEMDKKLLADNMCSSFDYGDIDYGNCQPLEYYIFLEENKCYVINEQPFQIYLVYNKMIPNYALRSVSQKTLKLLTEKNLFPEVIDSVTEESCCSFCGTKIPRDSANTEVICLQSLISSLLTSFLAVD</sequence>
<reference evidence="8" key="2">
    <citation type="submission" date="2020-06" db="EMBL/GenBank/DDBJ databases">
        <authorList>
            <person name="Sheffer M."/>
        </authorList>
    </citation>
    <scope>NUCLEOTIDE SEQUENCE</scope>
</reference>
<dbReference type="Pfam" id="PF19038">
    <property type="entry name" value="Fuz_longin_3"/>
    <property type="match status" value="1"/>
</dbReference>
<comment type="subcellular location">
    <subcellularLocation>
        <location evidence="1">Cytoplasm</location>
        <location evidence="1">Cytoskeleton</location>
    </subcellularLocation>
</comment>
<dbReference type="GO" id="GO:1905515">
    <property type="term" value="P:non-motile cilium assembly"/>
    <property type="evidence" value="ECO:0007669"/>
    <property type="project" value="TreeGrafter"/>
</dbReference>
<evidence type="ECO:0000256" key="2">
    <source>
        <dbReference type="ARBA" id="ARBA00008550"/>
    </source>
</evidence>
<dbReference type="Pfam" id="PF19037">
    <property type="entry name" value="Fuz_longin_2"/>
    <property type="match status" value="1"/>
</dbReference>
<dbReference type="AlphaFoldDB" id="A0A8T0EAY6"/>
<keyword evidence="3" id="KW-0963">Cytoplasm</keyword>
<evidence type="ECO:0000313" key="9">
    <source>
        <dbReference type="Proteomes" id="UP000807504"/>
    </source>
</evidence>
<accession>A0A8T0EAY6</accession>
<dbReference type="InterPro" id="IPR043970">
    <property type="entry name" value="FUZ/MON1/HPS1_longin_3"/>
</dbReference>
<evidence type="ECO:0000259" key="5">
    <source>
        <dbReference type="Pfam" id="PF19036"/>
    </source>
</evidence>
<comment type="caution">
    <text evidence="8">The sequence shown here is derived from an EMBL/GenBank/DDBJ whole genome shotgun (WGS) entry which is preliminary data.</text>
</comment>
<evidence type="ECO:0000313" key="8">
    <source>
        <dbReference type="EMBL" id="KAF8769849.1"/>
    </source>
</evidence>
<comment type="similarity">
    <text evidence="2">Belongs to the fuzzy family.</text>
</comment>
<dbReference type="InterPro" id="IPR043972">
    <property type="entry name" value="FUZ/MON1/HPS1_longin_1"/>
</dbReference>
<name>A0A8T0EAY6_ARGBR</name>
<feature type="domain" description="FUZ/MON1/HPS1 third Longin" evidence="7">
    <location>
        <begin position="288"/>
        <end position="420"/>
    </location>
</feature>
<dbReference type="Pfam" id="PF19036">
    <property type="entry name" value="Fuz_longin_1"/>
    <property type="match status" value="1"/>
</dbReference>
<dbReference type="PANTHER" id="PTHR13559">
    <property type="entry name" value="INTRACELLULAR TRAFFIC PROTEIN-RELATED"/>
    <property type="match status" value="1"/>
</dbReference>
<evidence type="ECO:0000259" key="6">
    <source>
        <dbReference type="Pfam" id="PF19037"/>
    </source>
</evidence>
<proteinExistence type="inferred from homology"/>
<reference evidence="8" key="1">
    <citation type="journal article" date="2020" name="bioRxiv">
        <title>Chromosome-level reference genome of the European wasp spider Argiope bruennichi: a resource for studies on range expansion and evolutionary adaptation.</title>
        <authorList>
            <person name="Sheffer M.M."/>
            <person name="Hoppe A."/>
            <person name="Krehenwinkel H."/>
            <person name="Uhl G."/>
            <person name="Kuss A.W."/>
            <person name="Jensen L."/>
            <person name="Jensen C."/>
            <person name="Gillespie R.G."/>
            <person name="Hoff K.J."/>
            <person name="Prost S."/>
        </authorList>
    </citation>
    <scope>NUCLEOTIDE SEQUENCE</scope>
</reference>
<keyword evidence="9" id="KW-1185">Reference proteome</keyword>
<dbReference type="GO" id="GO:0016192">
    <property type="term" value="P:vesicle-mediated transport"/>
    <property type="evidence" value="ECO:0007669"/>
    <property type="project" value="InterPro"/>
</dbReference>
<feature type="domain" description="FUZ/MON1/HPS1 first Longin" evidence="5">
    <location>
        <begin position="4"/>
        <end position="125"/>
    </location>
</feature>
<evidence type="ECO:0000256" key="4">
    <source>
        <dbReference type="ARBA" id="ARBA00023212"/>
    </source>
</evidence>
<evidence type="ECO:0000256" key="3">
    <source>
        <dbReference type="ARBA" id="ARBA00022490"/>
    </source>
</evidence>
<feature type="domain" description="FUZ/MON1/HPS1 second Longin" evidence="6">
    <location>
        <begin position="168"/>
        <end position="260"/>
    </location>
</feature>
<dbReference type="InterPro" id="IPR026069">
    <property type="entry name" value="Fuzzy"/>
</dbReference>
<dbReference type="PANTHER" id="PTHR13559:SF1">
    <property type="entry name" value="PROTEIN FUZZY HOMOLOG"/>
    <property type="match status" value="1"/>
</dbReference>
<dbReference type="Proteomes" id="UP000807504">
    <property type="component" value="Unassembled WGS sequence"/>
</dbReference>
<evidence type="ECO:0000259" key="7">
    <source>
        <dbReference type="Pfam" id="PF19038"/>
    </source>
</evidence>
<dbReference type="GO" id="GO:0005856">
    <property type="term" value="C:cytoskeleton"/>
    <property type="evidence" value="ECO:0007669"/>
    <property type="project" value="UniProtKB-SubCell"/>
</dbReference>
<dbReference type="InterPro" id="IPR043971">
    <property type="entry name" value="FUZ/MON1/HPS1_longin_2"/>
</dbReference>
<evidence type="ECO:0000256" key="1">
    <source>
        <dbReference type="ARBA" id="ARBA00004245"/>
    </source>
</evidence>
<protein>
    <submittedName>
        <fullName evidence="8">Protein fuzzy like protein</fullName>
    </submittedName>
</protein>
<gene>
    <name evidence="8" type="ORF">HNY73_017449</name>
</gene>